<reference evidence="2" key="1">
    <citation type="submission" date="2024-07" db="EMBL/GenBank/DDBJ databases">
        <title>Two chromosome-level genome assemblies of Korean endemic species Abeliophyllum distichum and Forsythia ovata (Oleaceae).</title>
        <authorList>
            <person name="Jang H."/>
        </authorList>
    </citation>
    <scope>NUCLEOTIDE SEQUENCE [LARGE SCALE GENOMIC DNA]</scope>
</reference>
<name>A0ABD1Q614_9LAMI</name>
<comment type="caution">
    <text evidence="1">The sequence shown here is derived from an EMBL/GenBank/DDBJ whole genome shotgun (WGS) entry which is preliminary data.</text>
</comment>
<accession>A0ABD1Q614</accession>
<dbReference type="AlphaFoldDB" id="A0ABD1Q614"/>
<protein>
    <submittedName>
        <fullName evidence="1">Uncharacterized protein</fullName>
    </submittedName>
</protein>
<evidence type="ECO:0000313" key="1">
    <source>
        <dbReference type="EMBL" id="KAL2471262.1"/>
    </source>
</evidence>
<organism evidence="1 2">
    <name type="scientific">Abeliophyllum distichum</name>
    <dbReference type="NCBI Taxonomy" id="126358"/>
    <lineage>
        <taxon>Eukaryota</taxon>
        <taxon>Viridiplantae</taxon>
        <taxon>Streptophyta</taxon>
        <taxon>Embryophyta</taxon>
        <taxon>Tracheophyta</taxon>
        <taxon>Spermatophyta</taxon>
        <taxon>Magnoliopsida</taxon>
        <taxon>eudicotyledons</taxon>
        <taxon>Gunneridae</taxon>
        <taxon>Pentapetalae</taxon>
        <taxon>asterids</taxon>
        <taxon>lamiids</taxon>
        <taxon>Lamiales</taxon>
        <taxon>Oleaceae</taxon>
        <taxon>Forsythieae</taxon>
        <taxon>Abeliophyllum</taxon>
    </lineage>
</organism>
<gene>
    <name evidence="1" type="ORF">Adt_39398</name>
</gene>
<proteinExistence type="predicted"/>
<sequence>MSGNFEELSRYDSHLVCTKLMKARYCERGLRLEIRKIVSSHEFLTFRAVVRKARTMSFSSLKIDVQGQYNDSGKKNGQKRIEIRIRVCSKDKIRILLEDSQAISILNALNRRRIMVVIATLTRMYAIGE</sequence>
<evidence type="ECO:0000313" key="2">
    <source>
        <dbReference type="Proteomes" id="UP001604336"/>
    </source>
</evidence>
<dbReference type="EMBL" id="JBFOLK010000012">
    <property type="protein sequence ID" value="KAL2471262.1"/>
    <property type="molecule type" value="Genomic_DNA"/>
</dbReference>
<keyword evidence="2" id="KW-1185">Reference proteome</keyword>
<dbReference type="Proteomes" id="UP001604336">
    <property type="component" value="Unassembled WGS sequence"/>
</dbReference>